<name>A0A0F9B6A7_9ZZZZ</name>
<reference evidence="1" key="1">
    <citation type="journal article" date="2015" name="Nature">
        <title>Complex archaea that bridge the gap between prokaryotes and eukaryotes.</title>
        <authorList>
            <person name="Spang A."/>
            <person name="Saw J.H."/>
            <person name="Jorgensen S.L."/>
            <person name="Zaremba-Niedzwiedzka K."/>
            <person name="Martijn J."/>
            <person name="Lind A.E."/>
            <person name="van Eijk R."/>
            <person name="Schleper C."/>
            <person name="Guy L."/>
            <person name="Ettema T.J."/>
        </authorList>
    </citation>
    <scope>NUCLEOTIDE SEQUENCE</scope>
</reference>
<proteinExistence type="predicted"/>
<organism evidence="1">
    <name type="scientific">marine sediment metagenome</name>
    <dbReference type="NCBI Taxonomy" id="412755"/>
    <lineage>
        <taxon>unclassified sequences</taxon>
        <taxon>metagenomes</taxon>
        <taxon>ecological metagenomes</taxon>
    </lineage>
</organism>
<comment type="caution">
    <text evidence="1">The sequence shown here is derived from an EMBL/GenBank/DDBJ whole genome shotgun (WGS) entry which is preliminary data.</text>
</comment>
<gene>
    <name evidence="1" type="ORF">LCGC14_2827240</name>
</gene>
<dbReference type="Gene3D" id="3.40.720.10">
    <property type="entry name" value="Alkaline Phosphatase, subunit A"/>
    <property type="match status" value="1"/>
</dbReference>
<dbReference type="InterPro" id="IPR017850">
    <property type="entry name" value="Alkaline_phosphatase_core_sf"/>
</dbReference>
<accession>A0A0F9B6A7</accession>
<dbReference type="EMBL" id="LAZR01053748">
    <property type="protein sequence ID" value="KKK80061.1"/>
    <property type="molecule type" value="Genomic_DNA"/>
</dbReference>
<sequence>MGSYHTYNENIDAIWNSLNLKYLDHEYNEQFVLENHNLDEFVTGLPLIDQVQNSYPEVKVSFLGPSQLESPSLLDLINRKIPVTTYEDPNEMGKKFGQLLGQDAKNHIIAVYIGYADHFGHVMGPESKEYTEAIH</sequence>
<protein>
    <submittedName>
        <fullName evidence="1">Uncharacterized protein</fullName>
    </submittedName>
</protein>
<dbReference type="AlphaFoldDB" id="A0A0F9B6A7"/>
<evidence type="ECO:0000313" key="1">
    <source>
        <dbReference type="EMBL" id="KKK80061.1"/>
    </source>
</evidence>